<feature type="non-terminal residue" evidence="13">
    <location>
        <position position="154"/>
    </location>
</feature>
<protein>
    <recommendedName>
        <fullName evidence="6">UDP-glucose 4-epimerase</fullName>
        <ecNumber evidence="5">5.1.3.2</ecNumber>
    </recommendedName>
    <alternativeName>
        <fullName evidence="11">Galactowaldenase</fullName>
    </alternativeName>
    <alternativeName>
        <fullName evidence="10">UDP-galactose 4-epimerase</fullName>
    </alternativeName>
</protein>
<evidence type="ECO:0000313" key="13">
    <source>
        <dbReference type="EMBL" id="EKE26325.1"/>
    </source>
</evidence>
<comment type="cofactor">
    <cofactor evidence="2">
        <name>NAD(+)</name>
        <dbReference type="ChEBI" id="CHEBI:57540"/>
    </cofactor>
</comment>
<dbReference type="Pfam" id="PF01370">
    <property type="entry name" value="Epimerase"/>
    <property type="match status" value="1"/>
</dbReference>
<comment type="catalytic activity">
    <reaction evidence="1">
        <text>UDP-alpha-D-glucose = UDP-alpha-D-galactose</text>
        <dbReference type="Rhea" id="RHEA:22168"/>
        <dbReference type="ChEBI" id="CHEBI:58885"/>
        <dbReference type="ChEBI" id="CHEBI:66914"/>
        <dbReference type="EC" id="5.1.3.2"/>
    </reaction>
</comment>
<keyword evidence="8" id="KW-0119">Carbohydrate metabolism</keyword>
<evidence type="ECO:0000256" key="2">
    <source>
        <dbReference type="ARBA" id="ARBA00001911"/>
    </source>
</evidence>
<dbReference type="PANTHER" id="PTHR43725">
    <property type="entry name" value="UDP-GLUCOSE 4-EPIMERASE"/>
    <property type="match status" value="1"/>
</dbReference>
<gene>
    <name evidence="13" type="ORF">ACD_4C00333G0001</name>
</gene>
<evidence type="ECO:0000256" key="5">
    <source>
        <dbReference type="ARBA" id="ARBA00013189"/>
    </source>
</evidence>
<organism evidence="13">
    <name type="scientific">uncultured bacterium</name>
    <name type="common">gcode 4</name>
    <dbReference type="NCBI Taxonomy" id="1234023"/>
    <lineage>
        <taxon>Bacteria</taxon>
        <taxon>environmental samples</taxon>
    </lineage>
</organism>
<dbReference type="InterPro" id="IPR036291">
    <property type="entry name" value="NAD(P)-bd_dom_sf"/>
</dbReference>
<dbReference type="Gene3D" id="3.40.50.720">
    <property type="entry name" value="NAD(P)-binding Rossmann-like Domain"/>
    <property type="match status" value="1"/>
</dbReference>
<accession>K2GSM2</accession>
<evidence type="ECO:0000256" key="1">
    <source>
        <dbReference type="ARBA" id="ARBA00000083"/>
    </source>
</evidence>
<dbReference type="InterPro" id="IPR001509">
    <property type="entry name" value="Epimerase_deHydtase"/>
</dbReference>
<keyword evidence="8" id="KW-0299">Galactose metabolism</keyword>
<feature type="domain" description="NAD-dependent epimerase/dehydratase" evidence="12">
    <location>
        <begin position="2"/>
        <end position="149"/>
    </location>
</feature>
<keyword evidence="7" id="KW-0520">NAD</keyword>
<evidence type="ECO:0000256" key="8">
    <source>
        <dbReference type="ARBA" id="ARBA00023144"/>
    </source>
</evidence>
<dbReference type="PANTHER" id="PTHR43725:SF47">
    <property type="entry name" value="UDP-GLUCOSE 4-EPIMERASE"/>
    <property type="match status" value="1"/>
</dbReference>
<evidence type="ECO:0000256" key="10">
    <source>
        <dbReference type="ARBA" id="ARBA00031367"/>
    </source>
</evidence>
<proteinExistence type="inferred from homology"/>
<reference evidence="13" key="1">
    <citation type="journal article" date="2012" name="Science">
        <title>Fermentation, hydrogen, and sulfur metabolism in multiple uncultivated bacterial phyla.</title>
        <authorList>
            <person name="Wrighton K.C."/>
            <person name="Thomas B.C."/>
            <person name="Sharon I."/>
            <person name="Miller C.S."/>
            <person name="Castelle C.J."/>
            <person name="VerBerkmoes N.C."/>
            <person name="Wilkins M.J."/>
            <person name="Hettich R.L."/>
            <person name="Lipton M.S."/>
            <person name="Williams K.H."/>
            <person name="Long P.E."/>
            <person name="Banfield J.F."/>
        </authorList>
    </citation>
    <scope>NUCLEOTIDE SEQUENCE [LARGE SCALE GENOMIC DNA]</scope>
</reference>
<sequence length="154" mass="17165">MDCTDEPNVETVFKSHKIDGVIHFAGLKAVGESVQYPLEYYYTNLLSTLVLCRQCQKHHVNNIIFSSSATVYGEQTSPLKEEMKLEKTTNPYGETKAINERILLDFAKANQMVSVVLLRYFNPVGAHKSGLLGESPNGIPNNLMPYILKVASKA</sequence>
<evidence type="ECO:0000256" key="6">
    <source>
        <dbReference type="ARBA" id="ARBA00018569"/>
    </source>
</evidence>
<dbReference type="GO" id="GO:0003978">
    <property type="term" value="F:UDP-glucose 4-epimerase activity"/>
    <property type="evidence" value="ECO:0007669"/>
    <property type="project" value="UniProtKB-EC"/>
</dbReference>
<evidence type="ECO:0000256" key="11">
    <source>
        <dbReference type="ARBA" id="ARBA00033067"/>
    </source>
</evidence>
<evidence type="ECO:0000256" key="9">
    <source>
        <dbReference type="ARBA" id="ARBA00023235"/>
    </source>
</evidence>
<keyword evidence="9" id="KW-0413">Isomerase</keyword>
<dbReference type="Gene3D" id="3.90.25.10">
    <property type="entry name" value="UDP-galactose 4-epimerase, domain 1"/>
    <property type="match status" value="1"/>
</dbReference>
<name>K2GSM2_9BACT</name>
<comment type="pathway">
    <text evidence="3">Carbohydrate metabolism; galactose metabolism.</text>
</comment>
<evidence type="ECO:0000256" key="4">
    <source>
        <dbReference type="ARBA" id="ARBA00007637"/>
    </source>
</evidence>
<dbReference type="EMBL" id="AMFJ01000849">
    <property type="protein sequence ID" value="EKE26325.1"/>
    <property type="molecule type" value="Genomic_DNA"/>
</dbReference>
<comment type="caution">
    <text evidence="13">The sequence shown here is derived from an EMBL/GenBank/DDBJ whole genome shotgun (WGS) entry which is preliminary data.</text>
</comment>
<dbReference type="GO" id="GO:0006012">
    <property type="term" value="P:galactose metabolic process"/>
    <property type="evidence" value="ECO:0007669"/>
    <property type="project" value="UniProtKB-KW"/>
</dbReference>
<dbReference type="AlphaFoldDB" id="K2GSM2"/>
<evidence type="ECO:0000256" key="7">
    <source>
        <dbReference type="ARBA" id="ARBA00023027"/>
    </source>
</evidence>
<dbReference type="SUPFAM" id="SSF51735">
    <property type="entry name" value="NAD(P)-binding Rossmann-fold domains"/>
    <property type="match status" value="1"/>
</dbReference>
<comment type="similarity">
    <text evidence="4">Belongs to the NAD(P)-dependent epimerase/dehydratase family.</text>
</comment>
<evidence type="ECO:0000259" key="12">
    <source>
        <dbReference type="Pfam" id="PF01370"/>
    </source>
</evidence>
<evidence type="ECO:0000256" key="3">
    <source>
        <dbReference type="ARBA" id="ARBA00004947"/>
    </source>
</evidence>
<dbReference type="GO" id="GO:0005829">
    <property type="term" value="C:cytosol"/>
    <property type="evidence" value="ECO:0007669"/>
    <property type="project" value="TreeGrafter"/>
</dbReference>
<dbReference type="EC" id="5.1.3.2" evidence="5"/>